<evidence type="ECO:0000256" key="4">
    <source>
        <dbReference type="ARBA" id="ARBA00022827"/>
    </source>
</evidence>
<dbReference type="Pfam" id="PF02770">
    <property type="entry name" value="Acyl-CoA_dh_M"/>
    <property type="match status" value="1"/>
</dbReference>
<evidence type="ECO:0000256" key="3">
    <source>
        <dbReference type="ARBA" id="ARBA00022630"/>
    </source>
</evidence>
<dbReference type="InterPro" id="IPR006089">
    <property type="entry name" value="Acyl-CoA_DH_CS"/>
</dbReference>
<sequence length="382" mass="41831">MSLDAETRQQLLDSVSRFVRERLRPLEDQVAENDAVPDDIIQEMKELGLFGLAIPEEFGGLGLSMEDECLTMFEMGRTSPAFRSVFGTNVGIGSQGIVMFGSDEQKQEWLPGLASGEIIASFALTEPEAGSDAGSVRCTAIRDGDEYVINGTKRYITNANKAHIFTLMARTNPDVKGAKGVSSFIVPSDLPGISLGKPEKKMGQQGAHICDINFDNVRVPARLRLGDEGMGFINAMQILERGRLHISAVCVGVAERLIADCVEYASERKQFGQPIGEFQLVQGMLADSKTEAYAGRCMVMDAAKRRDAGEDIGTEASCSKYFCSEMVGRVADRAVQIYGGAGYITDYGIERLYRDVRIFRLYEGTSQIQQVVIARNMLREAG</sequence>
<dbReference type="InterPro" id="IPR009100">
    <property type="entry name" value="AcylCoA_DH/oxidase_NM_dom_sf"/>
</dbReference>
<dbReference type="PIRSF" id="PIRSF016578">
    <property type="entry name" value="HsaA"/>
    <property type="match status" value="1"/>
</dbReference>
<keyword evidence="4 8" id="KW-0274">FAD</keyword>
<dbReference type="FunFam" id="1.20.140.10:FF:000001">
    <property type="entry name" value="Acyl-CoA dehydrogenase"/>
    <property type="match status" value="1"/>
</dbReference>
<dbReference type="GO" id="GO:0003995">
    <property type="term" value="F:acyl-CoA dehydrogenase activity"/>
    <property type="evidence" value="ECO:0007669"/>
    <property type="project" value="InterPro"/>
</dbReference>
<dbReference type="InterPro" id="IPR037069">
    <property type="entry name" value="AcylCoA_DH/ox_N_sf"/>
</dbReference>
<keyword evidence="3 8" id="KW-0285">Flavoprotein</keyword>
<dbReference type="Gene3D" id="2.40.110.10">
    <property type="entry name" value="Butyryl-CoA Dehydrogenase, subunit A, domain 2"/>
    <property type="match status" value="1"/>
</dbReference>
<dbReference type="InterPro" id="IPR009075">
    <property type="entry name" value="AcylCo_DH/oxidase_C"/>
</dbReference>
<dbReference type="STRING" id="1458461.BN1012_Phect2534"/>
<dbReference type="Proteomes" id="UP000032160">
    <property type="component" value="Chromosome I"/>
</dbReference>
<dbReference type="InterPro" id="IPR013786">
    <property type="entry name" value="AcylCoA_DH/ox_N"/>
</dbReference>
<dbReference type="OrthoDB" id="9775090at2"/>
<dbReference type="Pfam" id="PF02771">
    <property type="entry name" value="Acyl-CoA_dh_N"/>
    <property type="match status" value="1"/>
</dbReference>
<dbReference type="GO" id="GO:0050660">
    <property type="term" value="F:flavin adenine dinucleotide binding"/>
    <property type="evidence" value="ECO:0007669"/>
    <property type="project" value="InterPro"/>
</dbReference>
<dbReference type="HOGENOM" id="CLU_018204_3_5_5"/>
<keyword evidence="13" id="KW-1185">Reference proteome</keyword>
<dbReference type="SUPFAM" id="SSF47203">
    <property type="entry name" value="Acyl-CoA dehydrogenase C-terminal domain-like"/>
    <property type="match status" value="1"/>
</dbReference>
<dbReference type="SUPFAM" id="SSF56645">
    <property type="entry name" value="Acyl-CoA dehydrogenase NM domain-like"/>
    <property type="match status" value="1"/>
</dbReference>
<dbReference type="PANTHER" id="PTHR43884:SF40">
    <property type="entry name" value="ACYL-COA DEHYDROGENASE"/>
    <property type="match status" value="1"/>
</dbReference>
<feature type="domain" description="Acyl-CoA oxidase/dehydrogenase middle" evidence="10">
    <location>
        <begin position="121"/>
        <end position="217"/>
    </location>
</feature>
<reference evidence="12 13" key="1">
    <citation type="journal article" date="2014" name="Front. Genet.">
        <title>Genome and metabolic network of "Candidatus Phaeomarinobacter ectocarpi" Ec32, a new candidate genus of Alphaproteobacteria frequently associated with brown algae.</title>
        <authorList>
            <person name="Dittami S.M."/>
            <person name="Barbeyron T."/>
            <person name="Boyen C."/>
            <person name="Cambefort J."/>
            <person name="Collet G."/>
            <person name="Delage L."/>
            <person name="Gobet A."/>
            <person name="Groisillier A."/>
            <person name="Leblanc C."/>
            <person name="Michel G."/>
            <person name="Scornet D."/>
            <person name="Siegel A."/>
            <person name="Tapia J.E."/>
            <person name="Tonon T."/>
        </authorList>
    </citation>
    <scope>NUCLEOTIDE SEQUENCE [LARGE SCALE GENOMIC DNA]</scope>
    <source>
        <strain evidence="12 13">Ec32</strain>
    </source>
</reference>
<dbReference type="Gene3D" id="1.20.140.10">
    <property type="entry name" value="Butyryl-CoA Dehydrogenase, subunit A, domain 3"/>
    <property type="match status" value="1"/>
</dbReference>
<dbReference type="PROSITE" id="PS00072">
    <property type="entry name" value="ACYL_COA_DH_1"/>
    <property type="match status" value="1"/>
</dbReference>
<dbReference type="InterPro" id="IPR006091">
    <property type="entry name" value="Acyl-CoA_Oxase/DH_mid-dom"/>
</dbReference>
<dbReference type="PROSITE" id="PS00073">
    <property type="entry name" value="ACYL_COA_DH_2"/>
    <property type="match status" value="1"/>
</dbReference>
<evidence type="ECO:0000259" key="11">
    <source>
        <dbReference type="Pfam" id="PF02771"/>
    </source>
</evidence>
<feature type="domain" description="Acyl-CoA dehydrogenase/oxidase C-terminal" evidence="9">
    <location>
        <begin position="229"/>
        <end position="378"/>
    </location>
</feature>
<accession>X5ME84</accession>
<evidence type="ECO:0000313" key="12">
    <source>
        <dbReference type="EMBL" id="CDO60747.1"/>
    </source>
</evidence>
<protein>
    <recommendedName>
        <fullName evidence="7">Cyclohexane-1-carbonyl-CoA dehydrogenase</fullName>
        <ecNumber evidence="6">1.3.8.11</ecNumber>
    </recommendedName>
</protein>
<keyword evidence="5 8" id="KW-0560">Oxidoreductase</keyword>
<evidence type="ECO:0000256" key="5">
    <source>
        <dbReference type="ARBA" id="ARBA00023002"/>
    </source>
</evidence>
<organism evidence="12 13">
    <name type="scientific">Candidatus Phaeomarinibacter ectocarpi</name>
    <dbReference type="NCBI Taxonomy" id="1458461"/>
    <lineage>
        <taxon>Bacteria</taxon>
        <taxon>Pseudomonadati</taxon>
        <taxon>Pseudomonadota</taxon>
        <taxon>Alphaproteobacteria</taxon>
        <taxon>Hyphomicrobiales</taxon>
        <taxon>Parvibaculaceae</taxon>
        <taxon>Candidatus Phaeomarinibacter</taxon>
    </lineage>
</organism>
<dbReference type="EMBL" id="HG966617">
    <property type="protein sequence ID" value="CDO60747.1"/>
    <property type="molecule type" value="Genomic_DNA"/>
</dbReference>
<dbReference type="InterPro" id="IPR036250">
    <property type="entry name" value="AcylCo_DH-like_C"/>
</dbReference>
<evidence type="ECO:0000259" key="10">
    <source>
        <dbReference type="Pfam" id="PF02770"/>
    </source>
</evidence>
<dbReference type="InterPro" id="IPR046373">
    <property type="entry name" value="Acyl-CoA_Oxase/DH_mid-dom_sf"/>
</dbReference>
<comment type="similarity">
    <text evidence="2 8">Belongs to the acyl-CoA dehydrogenase family.</text>
</comment>
<dbReference type="PATRIC" id="fig|1458461.3.peg.2539"/>
<comment type="cofactor">
    <cofactor evidence="1 8">
        <name>FAD</name>
        <dbReference type="ChEBI" id="CHEBI:57692"/>
    </cofactor>
</comment>
<dbReference type="EC" id="1.3.8.11" evidence="6"/>
<evidence type="ECO:0000259" key="9">
    <source>
        <dbReference type="Pfam" id="PF00441"/>
    </source>
</evidence>
<evidence type="ECO:0000256" key="2">
    <source>
        <dbReference type="ARBA" id="ARBA00009347"/>
    </source>
</evidence>
<gene>
    <name evidence="12" type="ORF">BN1012_Phect2534</name>
</gene>
<proteinExistence type="inferred from homology"/>
<evidence type="ECO:0000256" key="7">
    <source>
        <dbReference type="ARBA" id="ARBA00067292"/>
    </source>
</evidence>
<evidence type="ECO:0000313" key="13">
    <source>
        <dbReference type="Proteomes" id="UP000032160"/>
    </source>
</evidence>
<evidence type="ECO:0000256" key="1">
    <source>
        <dbReference type="ARBA" id="ARBA00001974"/>
    </source>
</evidence>
<evidence type="ECO:0000256" key="8">
    <source>
        <dbReference type="RuleBase" id="RU362125"/>
    </source>
</evidence>
<name>X5ME84_9HYPH</name>
<dbReference type="PANTHER" id="PTHR43884">
    <property type="entry name" value="ACYL-COA DEHYDROGENASE"/>
    <property type="match status" value="1"/>
</dbReference>
<dbReference type="KEGG" id="pect:BN1012_Phect2534"/>
<feature type="domain" description="Acyl-CoA dehydrogenase/oxidase N-terminal" evidence="11">
    <location>
        <begin position="6"/>
        <end position="117"/>
    </location>
</feature>
<dbReference type="Pfam" id="PF00441">
    <property type="entry name" value="Acyl-CoA_dh_1"/>
    <property type="match status" value="1"/>
</dbReference>
<evidence type="ECO:0000256" key="6">
    <source>
        <dbReference type="ARBA" id="ARBA00066361"/>
    </source>
</evidence>
<dbReference type="FunFam" id="1.10.540.10:FF:000001">
    <property type="entry name" value="Very long-chain-specific acyl-CoA dehydrogenase, mitochondrial"/>
    <property type="match status" value="1"/>
</dbReference>
<dbReference type="AlphaFoldDB" id="X5ME84"/>
<dbReference type="Gene3D" id="1.10.540.10">
    <property type="entry name" value="Acyl-CoA dehydrogenase/oxidase, N-terminal domain"/>
    <property type="match status" value="1"/>
</dbReference>
<dbReference type="FunFam" id="2.40.110.10:FF:000009">
    <property type="entry name" value="Acyl-CoA dehydrogenase"/>
    <property type="match status" value="1"/>
</dbReference>
<dbReference type="RefSeq" id="WP_043948719.1">
    <property type="nucleotide sequence ID" value="NZ_HG966617.1"/>
</dbReference>